<dbReference type="InterPro" id="IPR020845">
    <property type="entry name" value="AMP-binding_CS"/>
</dbReference>
<evidence type="ECO:0000256" key="1">
    <source>
        <dbReference type="ARBA" id="ARBA00006432"/>
    </source>
</evidence>
<dbReference type="GO" id="GO:0006631">
    <property type="term" value="P:fatty acid metabolic process"/>
    <property type="evidence" value="ECO:0007669"/>
    <property type="project" value="TreeGrafter"/>
</dbReference>
<evidence type="ECO:0000256" key="3">
    <source>
        <dbReference type="SAM" id="MobiDB-lite"/>
    </source>
</evidence>
<dbReference type="InterPro" id="IPR042099">
    <property type="entry name" value="ANL_N_sf"/>
</dbReference>
<feature type="region of interest" description="Disordered" evidence="3">
    <location>
        <begin position="1"/>
        <end position="20"/>
    </location>
</feature>
<dbReference type="Pfam" id="PF00501">
    <property type="entry name" value="AMP-binding"/>
    <property type="match status" value="1"/>
</dbReference>
<evidence type="ECO:0000259" key="5">
    <source>
        <dbReference type="Pfam" id="PF13193"/>
    </source>
</evidence>
<evidence type="ECO:0000259" key="4">
    <source>
        <dbReference type="Pfam" id="PF00501"/>
    </source>
</evidence>
<dbReference type="PROSITE" id="PS00455">
    <property type="entry name" value="AMP_BINDING"/>
    <property type="match status" value="1"/>
</dbReference>
<dbReference type="Pfam" id="PF13193">
    <property type="entry name" value="AMP-binding_C"/>
    <property type="match status" value="1"/>
</dbReference>
<dbReference type="Gene3D" id="3.40.50.12780">
    <property type="entry name" value="N-terminal domain of ligase-like"/>
    <property type="match status" value="1"/>
</dbReference>
<dbReference type="AlphaFoldDB" id="A0A6J7I8S4"/>
<dbReference type="PANTHER" id="PTHR43201:SF5">
    <property type="entry name" value="MEDIUM-CHAIN ACYL-COA LIGASE ACSF2, MITOCHONDRIAL"/>
    <property type="match status" value="1"/>
</dbReference>
<dbReference type="InterPro" id="IPR025110">
    <property type="entry name" value="AMP-bd_C"/>
</dbReference>
<protein>
    <submittedName>
        <fullName evidence="6">Unannotated protein</fullName>
    </submittedName>
</protein>
<dbReference type="EMBL" id="CAFBNE010000001">
    <property type="protein sequence ID" value="CAB4926974.1"/>
    <property type="molecule type" value="Genomic_DNA"/>
</dbReference>
<dbReference type="GO" id="GO:0031956">
    <property type="term" value="F:medium-chain fatty acid-CoA ligase activity"/>
    <property type="evidence" value="ECO:0007669"/>
    <property type="project" value="TreeGrafter"/>
</dbReference>
<evidence type="ECO:0000313" key="6">
    <source>
        <dbReference type="EMBL" id="CAB4926974.1"/>
    </source>
</evidence>
<feature type="domain" description="AMP-binding enzyme C-terminal" evidence="5">
    <location>
        <begin position="454"/>
        <end position="527"/>
    </location>
</feature>
<evidence type="ECO:0000256" key="2">
    <source>
        <dbReference type="ARBA" id="ARBA00022598"/>
    </source>
</evidence>
<comment type="similarity">
    <text evidence="1">Belongs to the ATP-dependent AMP-binding enzyme family.</text>
</comment>
<proteinExistence type="inferred from homology"/>
<dbReference type="Gene3D" id="3.30.300.30">
    <property type="match status" value="1"/>
</dbReference>
<sequence length="545" mass="59489">MDAASIDGSTQHPSRPKRLMTSASVMNEPSVVGDITTIWARRDPTRVALRNKDGVERTYAELEDRTTRIANGLLAMGLTAGDRIATWMDDCFEYVEVYLAAAKAGLIICPINARLTPAEATYLLNDSGPRIIIWTADLDEKVAELDDREMVDRHRLRINPGGECQLARLIEASPPNLQPVDVDPASPLILGYTSGTTGRPKGAILTHESILALGRINATSFRMTAYPRMALTGSMSFVAVVPAHVLCTLRLGGCLTMMGKWTVDELLAVLERDLITFTYIPSPLITDVARALAQHPQAWTNLRSVLHSASRARPDQLHELVTVIGTRLVEGWGMTENSGGLMTAMLGHEYLGREVHDPAFTSVGLPALDISVRVVGPEGHELPHDGESIGELAFSGPSLMTGYWNRPEETAKTLRDGWFFTGDLGSIDSAGYVYISDRRTDLIVSGGANVYPSEVEDCISQLAGVREVAVVGVPHERWGQTVVAAIVVDDDSITQEVVLEHCRTFLASYKKPTRVLMMESLPRTVSLKISRAAVRTIVLEQVEPT</sequence>
<gene>
    <name evidence="6" type="ORF">UFOPK3772_00018</name>
</gene>
<feature type="domain" description="AMP-dependent synthetase/ligase" evidence="4">
    <location>
        <begin position="39"/>
        <end position="404"/>
    </location>
</feature>
<keyword evidence="2" id="KW-0436">Ligase</keyword>
<dbReference type="InterPro" id="IPR000873">
    <property type="entry name" value="AMP-dep_synth/lig_dom"/>
</dbReference>
<dbReference type="InterPro" id="IPR045851">
    <property type="entry name" value="AMP-bd_C_sf"/>
</dbReference>
<name>A0A6J7I8S4_9ZZZZ</name>
<accession>A0A6J7I8S4</accession>
<dbReference type="PANTHER" id="PTHR43201">
    <property type="entry name" value="ACYL-COA SYNTHETASE"/>
    <property type="match status" value="1"/>
</dbReference>
<dbReference type="SUPFAM" id="SSF56801">
    <property type="entry name" value="Acetyl-CoA synthetase-like"/>
    <property type="match status" value="1"/>
</dbReference>
<organism evidence="6">
    <name type="scientific">freshwater metagenome</name>
    <dbReference type="NCBI Taxonomy" id="449393"/>
    <lineage>
        <taxon>unclassified sequences</taxon>
        <taxon>metagenomes</taxon>
        <taxon>ecological metagenomes</taxon>
    </lineage>
</organism>
<reference evidence="6" key="1">
    <citation type="submission" date="2020-05" db="EMBL/GenBank/DDBJ databases">
        <authorList>
            <person name="Chiriac C."/>
            <person name="Salcher M."/>
            <person name="Ghai R."/>
            <person name="Kavagutti S V."/>
        </authorList>
    </citation>
    <scope>NUCLEOTIDE SEQUENCE</scope>
</reference>